<keyword evidence="4" id="KW-1185">Reference proteome</keyword>
<gene>
    <name evidence="3" type="ORF">CYMTET_52972</name>
</gene>
<proteinExistence type="predicted"/>
<name>A0AAE0ER29_9CHLO</name>
<dbReference type="SUPFAM" id="SSF53474">
    <property type="entry name" value="alpha/beta-Hydrolases"/>
    <property type="match status" value="1"/>
</dbReference>
<dbReference type="PANTHER" id="PTHR45856:SF11">
    <property type="entry name" value="FUNGAL LIPASE-LIKE DOMAIN-CONTAINING PROTEIN"/>
    <property type="match status" value="1"/>
</dbReference>
<feature type="domain" description="Fungal lipase-type" evidence="2">
    <location>
        <begin position="142"/>
        <end position="273"/>
    </location>
</feature>
<reference evidence="3 4" key="1">
    <citation type="journal article" date="2015" name="Genome Biol. Evol.">
        <title>Comparative Genomics of a Bacterivorous Green Alga Reveals Evolutionary Causalities and Consequences of Phago-Mixotrophic Mode of Nutrition.</title>
        <authorList>
            <person name="Burns J.A."/>
            <person name="Paasch A."/>
            <person name="Narechania A."/>
            <person name="Kim E."/>
        </authorList>
    </citation>
    <scope>NUCLEOTIDE SEQUENCE [LARGE SCALE GENOMIC DNA]</scope>
    <source>
        <strain evidence="3 4">PLY_AMNH</strain>
    </source>
</reference>
<evidence type="ECO:0000256" key="1">
    <source>
        <dbReference type="SAM" id="MobiDB-lite"/>
    </source>
</evidence>
<dbReference type="GO" id="GO:0006629">
    <property type="term" value="P:lipid metabolic process"/>
    <property type="evidence" value="ECO:0007669"/>
    <property type="project" value="InterPro"/>
</dbReference>
<evidence type="ECO:0000313" key="4">
    <source>
        <dbReference type="Proteomes" id="UP001190700"/>
    </source>
</evidence>
<sequence length="465" mass="51793">MDTETVNNGESNVNQKVQQPAPKVATAAGGQAEDRLQSRGTSTAGSLGKKVLSAALSMVHKTKKQQLTSKLSRIGVSLYDLRQYARVANLAYVAFIHADDRAYVMRMFQIVKFDMFECELFNNASSNIHGITYHDHAADIAYIAFAGNDSVRDFFRDLDFAKVAIGEEKRKRRVHRGFYSGYLSVCQDILKFIESFSKDTTVILSGHSMGGALAVICAYDLKTRFPKLPIKVFTFGTPGVGNRRFKRAYNRLLRESTYTVYQPSDPIPKLPNQFIKSYWHVGTLLRIPDCPLVGKQRDKRAHKSLGVSAGYFTCACVQDVILPGFDYHFPYVYIKQLHDLAVAGHSINFMDAQTARESFGAGRVVRASLGPVAHHCENFRSESIDSRVDPGDVALDFEETDFPAETEELDEDLHYPEDPQYSSSLKVDEGYLSAEGSLAIRCAAFESDCADFHSKTMNTSSSRAS</sequence>
<dbReference type="EMBL" id="LGRX02034770">
    <property type="protein sequence ID" value="KAK3236917.1"/>
    <property type="molecule type" value="Genomic_DNA"/>
</dbReference>
<evidence type="ECO:0000259" key="2">
    <source>
        <dbReference type="Pfam" id="PF01764"/>
    </source>
</evidence>
<dbReference type="Pfam" id="PF01764">
    <property type="entry name" value="Lipase_3"/>
    <property type="match status" value="1"/>
</dbReference>
<dbReference type="Proteomes" id="UP001190700">
    <property type="component" value="Unassembled WGS sequence"/>
</dbReference>
<comment type="caution">
    <text evidence="3">The sequence shown here is derived from an EMBL/GenBank/DDBJ whole genome shotgun (WGS) entry which is preliminary data.</text>
</comment>
<dbReference type="AlphaFoldDB" id="A0AAE0ER29"/>
<dbReference type="InterPro" id="IPR029058">
    <property type="entry name" value="AB_hydrolase_fold"/>
</dbReference>
<accession>A0AAE0ER29</accession>
<dbReference type="PANTHER" id="PTHR45856">
    <property type="entry name" value="ALPHA/BETA-HYDROLASES SUPERFAMILY PROTEIN"/>
    <property type="match status" value="1"/>
</dbReference>
<feature type="region of interest" description="Disordered" evidence="1">
    <location>
        <begin position="1"/>
        <end position="44"/>
    </location>
</feature>
<dbReference type="Gene3D" id="3.40.50.1820">
    <property type="entry name" value="alpha/beta hydrolase"/>
    <property type="match status" value="1"/>
</dbReference>
<organism evidence="3 4">
    <name type="scientific">Cymbomonas tetramitiformis</name>
    <dbReference type="NCBI Taxonomy" id="36881"/>
    <lineage>
        <taxon>Eukaryota</taxon>
        <taxon>Viridiplantae</taxon>
        <taxon>Chlorophyta</taxon>
        <taxon>Pyramimonadophyceae</taxon>
        <taxon>Pyramimonadales</taxon>
        <taxon>Pyramimonadaceae</taxon>
        <taxon>Cymbomonas</taxon>
    </lineage>
</organism>
<dbReference type="InterPro" id="IPR051218">
    <property type="entry name" value="Sec_MonoDiacylglyc_Lipase"/>
</dbReference>
<feature type="compositionally biased region" description="Polar residues" evidence="1">
    <location>
        <begin position="1"/>
        <end position="18"/>
    </location>
</feature>
<dbReference type="CDD" id="cd00519">
    <property type="entry name" value="Lipase_3"/>
    <property type="match status" value="1"/>
</dbReference>
<dbReference type="InterPro" id="IPR002921">
    <property type="entry name" value="Fungal_lipase-type"/>
</dbReference>
<protein>
    <recommendedName>
        <fullName evidence="2">Fungal lipase-type domain-containing protein</fullName>
    </recommendedName>
</protein>
<evidence type="ECO:0000313" key="3">
    <source>
        <dbReference type="EMBL" id="KAK3236917.1"/>
    </source>
</evidence>